<dbReference type="InterPro" id="IPR013766">
    <property type="entry name" value="Thioredoxin_domain"/>
</dbReference>
<dbReference type="SUPFAM" id="SSF52833">
    <property type="entry name" value="Thioredoxin-like"/>
    <property type="match status" value="1"/>
</dbReference>
<dbReference type="Gene3D" id="3.40.30.10">
    <property type="entry name" value="Glutaredoxin"/>
    <property type="match status" value="1"/>
</dbReference>
<organism evidence="3 4">
    <name type="scientific">Longibacter salinarum</name>
    <dbReference type="NCBI Taxonomy" id="1850348"/>
    <lineage>
        <taxon>Bacteria</taxon>
        <taxon>Pseudomonadati</taxon>
        <taxon>Rhodothermota</taxon>
        <taxon>Rhodothermia</taxon>
        <taxon>Rhodothermales</taxon>
        <taxon>Salisaetaceae</taxon>
        <taxon>Longibacter</taxon>
    </lineage>
</organism>
<dbReference type="Proteomes" id="UP000220102">
    <property type="component" value="Unassembled WGS sequence"/>
</dbReference>
<dbReference type="PANTHER" id="PTHR42852">
    <property type="entry name" value="THIOL:DISULFIDE INTERCHANGE PROTEIN DSBE"/>
    <property type="match status" value="1"/>
</dbReference>
<name>A0A2A8D0N4_9BACT</name>
<dbReference type="GO" id="GO:0016491">
    <property type="term" value="F:oxidoreductase activity"/>
    <property type="evidence" value="ECO:0007669"/>
    <property type="project" value="InterPro"/>
</dbReference>
<proteinExistence type="predicted"/>
<sequence length="463" mass="50989">MIALALSISACGESSSASKPVQSVIQGHITVDANVSGATDFSGFEILVVRPDGRSLDTLGRAETARDGAYSAVVTAPERGIYPLVIRRRGNVLLRTDYVVADKDTASMNIAFPFTGNYVPIRSVENSALVAYRNTMGLHRQRLMQRLQNDAYSENNVSMNVRQTSSILWGMRENYSGTYAAQIASVESLALLESWNDSLVVVRAGQIEPANPRFVTAGRIARRAEARRNGQEAAVKLLGDFKTRASTDEQRAALQAELVRTYIDSLQEEEALAAADDLADEFDDSEWADWADRARYEVENLLPGKPAPDMDVRTVQGESLRLDDYEGYLVVLEFYHPSDDMYQRQIPTRNALYEATRTDSVAFISVSLEPDSLLNRAFFDGRTLPGKHVIAGDGGEDPIVESYNIGTVPTRYLIDRDGSIVDKYPGATFFSLQDAITERLSARPNRRISPQTPSATSSPPASR</sequence>
<feature type="region of interest" description="Disordered" evidence="1">
    <location>
        <begin position="441"/>
        <end position="463"/>
    </location>
</feature>
<feature type="domain" description="Thioredoxin" evidence="2">
    <location>
        <begin position="301"/>
        <end position="445"/>
    </location>
</feature>
<evidence type="ECO:0000313" key="3">
    <source>
        <dbReference type="EMBL" id="PEN14539.1"/>
    </source>
</evidence>
<dbReference type="PROSITE" id="PS51352">
    <property type="entry name" value="THIOREDOXIN_2"/>
    <property type="match status" value="1"/>
</dbReference>
<evidence type="ECO:0000256" key="1">
    <source>
        <dbReference type="SAM" id="MobiDB-lite"/>
    </source>
</evidence>
<evidence type="ECO:0000313" key="4">
    <source>
        <dbReference type="Proteomes" id="UP000220102"/>
    </source>
</evidence>
<dbReference type="AlphaFoldDB" id="A0A2A8D0N4"/>
<dbReference type="RefSeq" id="WP_098074712.1">
    <property type="nucleotide sequence ID" value="NZ_PDEQ01000002.1"/>
</dbReference>
<comment type="caution">
    <text evidence="3">The sequence shown here is derived from an EMBL/GenBank/DDBJ whole genome shotgun (WGS) entry which is preliminary data.</text>
</comment>
<dbReference type="EMBL" id="PDEQ01000002">
    <property type="protein sequence ID" value="PEN14539.1"/>
    <property type="molecule type" value="Genomic_DNA"/>
</dbReference>
<dbReference type="InterPro" id="IPR036249">
    <property type="entry name" value="Thioredoxin-like_sf"/>
</dbReference>
<dbReference type="InterPro" id="IPR000866">
    <property type="entry name" value="AhpC/TSA"/>
</dbReference>
<dbReference type="CDD" id="cd02966">
    <property type="entry name" value="TlpA_like_family"/>
    <property type="match status" value="1"/>
</dbReference>
<keyword evidence="4" id="KW-1185">Reference proteome</keyword>
<gene>
    <name evidence="3" type="ORF">CRI94_05810</name>
</gene>
<accession>A0A2A8D0N4</accession>
<dbReference type="PANTHER" id="PTHR42852:SF17">
    <property type="entry name" value="THIOREDOXIN-LIKE PROTEIN HI_1115"/>
    <property type="match status" value="1"/>
</dbReference>
<dbReference type="InterPro" id="IPR050553">
    <property type="entry name" value="Thioredoxin_ResA/DsbE_sf"/>
</dbReference>
<dbReference type="OrthoDB" id="1491101at2"/>
<protein>
    <recommendedName>
        <fullName evidence="2">Thioredoxin domain-containing protein</fullName>
    </recommendedName>
</protein>
<feature type="compositionally biased region" description="Low complexity" evidence="1">
    <location>
        <begin position="449"/>
        <end position="463"/>
    </location>
</feature>
<dbReference type="Pfam" id="PF00578">
    <property type="entry name" value="AhpC-TSA"/>
    <property type="match status" value="1"/>
</dbReference>
<reference evidence="3 4" key="1">
    <citation type="submission" date="2017-10" db="EMBL/GenBank/DDBJ databases">
        <title>Draft genome of Longibacter Salinarum.</title>
        <authorList>
            <person name="Goh K.M."/>
            <person name="Shamsir M.S."/>
            <person name="Lim S.W."/>
        </authorList>
    </citation>
    <scope>NUCLEOTIDE SEQUENCE [LARGE SCALE GENOMIC DNA]</scope>
    <source>
        <strain evidence="3 4">KCTC 52045</strain>
    </source>
</reference>
<evidence type="ECO:0000259" key="2">
    <source>
        <dbReference type="PROSITE" id="PS51352"/>
    </source>
</evidence>
<dbReference type="GO" id="GO:0016209">
    <property type="term" value="F:antioxidant activity"/>
    <property type="evidence" value="ECO:0007669"/>
    <property type="project" value="InterPro"/>
</dbReference>